<dbReference type="AlphaFoldDB" id="A0A0B5IPS0"/>
<feature type="region of interest" description="Disordered" evidence="1">
    <location>
        <begin position="73"/>
        <end position="116"/>
    </location>
</feature>
<dbReference type="HOGENOM" id="CLU_927256_0_0_11"/>
<keyword evidence="3" id="KW-1185">Reference proteome</keyword>
<keyword evidence="2" id="KW-0614">Plasmid</keyword>
<dbReference type="EMBL" id="CP010408">
    <property type="protein sequence ID" value="AJF70424.1"/>
    <property type="molecule type" value="Genomic_DNA"/>
</dbReference>
<geneLocation type="plasmid" evidence="2 3">
    <name>pSVL1</name>
</geneLocation>
<dbReference type="Proteomes" id="UP000031774">
    <property type="component" value="Plasmid pSVL1"/>
</dbReference>
<evidence type="ECO:0000313" key="2">
    <source>
        <dbReference type="EMBL" id="AJF70424.1"/>
    </source>
</evidence>
<evidence type="ECO:0000256" key="1">
    <source>
        <dbReference type="SAM" id="MobiDB-lite"/>
    </source>
</evidence>
<dbReference type="KEGG" id="svt:SVTN_40290"/>
<protein>
    <submittedName>
        <fullName evidence="2">Uncharacterized protein</fullName>
    </submittedName>
</protein>
<name>A0A0B5IPS0_9ACTN</name>
<proteinExistence type="predicted"/>
<feature type="compositionally biased region" description="Basic and acidic residues" evidence="1">
    <location>
        <begin position="73"/>
        <end position="96"/>
    </location>
</feature>
<sequence>MPENTGGEDAKNIPFAPLHDYVLAHPCPTCKAVAGTPCDAPRKQAALQRKDKTVRLLGHEPKSHDPLHLLHTRRQDVGARHRDRDIGNAPEEDRVAGRSYSTLGQGPNPGGSRKKQVGWKGMELSTRAAAVLGGSPGAVKWPYGLTPAARSSYKSQDAYEAAVQGRLEAQELLVAWAEEHGLRQSSTGCCPRWLQRSSSRQCRDGACTRQDPPALDAYWLDHTVGWLLGGRPAVLTSAPYHFEHQDQERLRWWTTQDPLLRSARGTGWYGFDTTQIVVWRADLLETVTPLGPVPLTEAPA</sequence>
<accession>A0A0B5IPS0</accession>
<organism evidence="2 3">
    <name type="scientific">Streptomyces vietnamensis</name>
    <dbReference type="NCBI Taxonomy" id="362257"/>
    <lineage>
        <taxon>Bacteria</taxon>
        <taxon>Bacillati</taxon>
        <taxon>Actinomycetota</taxon>
        <taxon>Actinomycetes</taxon>
        <taxon>Kitasatosporales</taxon>
        <taxon>Streptomycetaceae</taxon>
        <taxon>Streptomyces</taxon>
    </lineage>
</organism>
<gene>
    <name evidence="2" type="ORF">SVTN_40290</name>
</gene>
<reference evidence="2 3" key="1">
    <citation type="submission" date="2014-12" db="EMBL/GenBank/DDBJ databases">
        <title>Complete genome sequence of Streptomyces vietnamensis strain GIMV4.0001, a genetic manipulable producer of the benzoisochromanequinone antibiotic granaticin.</title>
        <authorList>
            <person name="Deng M.R."/>
            <person name="Guo J."/>
            <person name="Ma L.Y."/>
            <person name="Feng G.D."/>
            <person name="Mo C.Y."/>
            <person name="Zhu H.H."/>
        </authorList>
    </citation>
    <scope>NUCLEOTIDE SEQUENCE [LARGE SCALE GENOMIC DNA]</scope>
    <source>
        <strain evidence="3">GIMV4.0001</strain>
        <plasmid evidence="2 3">pSVL1</plasmid>
    </source>
</reference>
<evidence type="ECO:0000313" key="3">
    <source>
        <dbReference type="Proteomes" id="UP000031774"/>
    </source>
</evidence>
<dbReference type="RefSeq" id="WP_041134892.1">
    <property type="nucleotide sequence ID" value="NZ_CP010408.1"/>
</dbReference>